<dbReference type="PANTHER" id="PTHR10742:SF410">
    <property type="entry name" value="LYSINE-SPECIFIC HISTONE DEMETHYLASE 2"/>
    <property type="match status" value="1"/>
</dbReference>
<proteinExistence type="predicted"/>
<dbReference type="Proteomes" id="UP000887575">
    <property type="component" value="Unassembled WGS sequence"/>
</dbReference>
<protein>
    <recommendedName>
        <fullName evidence="1">Amine oxidase domain-containing protein</fullName>
    </recommendedName>
</protein>
<dbReference type="WBParaSite" id="MBELARI_LOCUS15668">
    <property type="protein sequence ID" value="MBELARI_LOCUS15668"/>
    <property type="gene ID" value="MBELARI_LOCUS15668"/>
</dbReference>
<dbReference type="InterPro" id="IPR050281">
    <property type="entry name" value="Flavin_monoamine_oxidase"/>
</dbReference>
<dbReference type="SUPFAM" id="SSF51905">
    <property type="entry name" value="FAD/NAD(P)-binding domain"/>
    <property type="match status" value="1"/>
</dbReference>
<keyword evidence="2" id="KW-1185">Reference proteome</keyword>
<dbReference type="PANTHER" id="PTHR10742">
    <property type="entry name" value="FLAVIN MONOAMINE OXIDASE"/>
    <property type="match status" value="1"/>
</dbReference>
<dbReference type="Gene3D" id="3.50.50.60">
    <property type="entry name" value="FAD/NAD(P)-binding domain"/>
    <property type="match status" value="1"/>
</dbReference>
<organism evidence="2 3">
    <name type="scientific">Mesorhabditis belari</name>
    <dbReference type="NCBI Taxonomy" id="2138241"/>
    <lineage>
        <taxon>Eukaryota</taxon>
        <taxon>Metazoa</taxon>
        <taxon>Ecdysozoa</taxon>
        <taxon>Nematoda</taxon>
        <taxon>Chromadorea</taxon>
        <taxon>Rhabditida</taxon>
        <taxon>Rhabditina</taxon>
        <taxon>Rhabditomorpha</taxon>
        <taxon>Rhabditoidea</taxon>
        <taxon>Rhabditidae</taxon>
        <taxon>Mesorhabditinae</taxon>
        <taxon>Mesorhabditis</taxon>
    </lineage>
</organism>
<dbReference type="InterPro" id="IPR036188">
    <property type="entry name" value="FAD/NAD-bd_sf"/>
</dbReference>
<evidence type="ECO:0000259" key="1">
    <source>
        <dbReference type="Pfam" id="PF01593"/>
    </source>
</evidence>
<dbReference type="GO" id="GO:0016491">
    <property type="term" value="F:oxidoreductase activity"/>
    <property type="evidence" value="ECO:0007669"/>
    <property type="project" value="InterPro"/>
</dbReference>
<dbReference type="SUPFAM" id="SSF54373">
    <property type="entry name" value="FAD-linked reductases, C-terminal domain"/>
    <property type="match status" value="1"/>
</dbReference>
<name>A0AAF3ENP0_9BILA</name>
<evidence type="ECO:0000313" key="2">
    <source>
        <dbReference type="Proteomes" id="UP000887575"/>
    </source>
</evidence>
<sequence>MESQREFLDEKALVQMNPLEKRIFYWHIANSEYACGAPLEKVSASYWDQNEAIGQFDGRHSLLVDGAQKVVEAIAEDTTILLNKKVHKVKLIHRGVRVSLNDGTELEADKVLVTVPLAMLKKGNIQFEPPLPKRKADAIKRLGAGRIEKIAVAFPRCFWKDLKQKNPPVDYFAHVGPVEQRGLFHTIYDFTNRQDGSPKSFVLMSYVCGKSLEIFDKKTDDQVIKMFIETLRKLFPGKHIPKPVGQMVSRWGKDEDIGMSYSYMAVGSKPEDYDSMAAPVSDRIYFAGEATHRFFPQTMHGSYLSGIRATTWMLDDYLVDHTRSFSTL</sequence>
<dbReference type="InterPro" id="IPR002937">
    <property type="entry name" value="Amino_oxidase"/>
</dbReference>
<dbReference type="AlphaFoldDB" id="A0AAF3ENP0"/>
<dbReference type="Gene3D" id="3.90.660.10">
    <property type="match status" value="1"/>
</dbReference>
<feature type="domain" description="Amine oxidase" evidence="1">
    <location>
        <begin position="40"/>
        <end position="309"/>
    </location>
</feature>
<reference evidence="3" key="1">
    <citation type="submission" date="2024-02" db="UniProtKB">
        <authorList>
            <consortium name="WormBaseParasite"/>
        </authorList>
    </citation>
    <scope>IDENTIFICATION</scope>
</reference>
<evidence type="ECO:0000313" key="3">
    <source>
        <dbReference type="WBParaSite" id="MBELARI_LOCUS15668"/>
    </source>
</evidence>
<accession>A0AAF3ENP0</accession>
<dbReference type="Pfam" id="PF01593">
    <property type="entry name" value="Amino_oxidase"/>
    <property type="match status" value="1"/>
</dbReference>